<protein>
    <recommendedName>
        <fullName evidence="4">DNA/pantothenate metabolism flavoprotein C-terminal domain-containing protein</fullName>
    </recommendedName>
</protein>
<dbReference type="SUPFAM" id="SSF102645">
    <property type="entry name" value="CoaB-like"/>
    <property type="match status" value="1"/>
</dbReference>
<proteinExistence type="predicted"/>
<evidence type="ECO:0000313" key="3">
    <source>
        <dbReference type="Proteomes" id="UP000824120"/>
    </source>
</evidence>
<evidence type="ECO:0008006" key="4">
    <source>
        <dbReference type="Google" id="ProtNLM"/>
    </source>
</evidence>
<dbReference type="Proteomes" id="UP000824120">
    <property type="component" value="Chromosome 12"/>
</dbReference>
<dbReference type="AlphaFoldDB" id="A0A9J5WE29"/>
<reference evidence="2 3" key="1">
    <citation type="submission" date="2020-09" db="EMBL/GenBank/DDBJ databases">
        <title>De no assembly of potato wild relative species, Solanum commersonii.</title>
        <authorList>
            <person name="Cho K."/>
        </authorList>
    </citation>
    <scope>NUCLEOTIDE SEQUENCE [LARGE SCALE GENOMIC DNA]</scope>
    <source>
        <strain evidence="2">LZ3.2</strain>
        <tissue evidence="2">Leaf</tissue>
    </source>
</reference>
<keyword evidence="1" id="KW-1133">Transmembrane helix</keyword>
<feature type="transmembrane region" description="Helical" evidence="1">
    <location>
        <begin position="187"/>
        <end position="204"/>
    </location>
</feature>
<keyword evidence="3" id="KW-1185">Reference proteome</keyword>
<sequence length="243" mass="27073">MCSHPAYNRNDHLPLSIIASSARNSLQQPRIQRASIFPSPLSPVHEASRIDPGNGKANRVVCVTSGGTTVPLEKRCVRYIDNFSSGHRGSASTEYFLKAGYSVIFLYRRGTCQPFCRSLPDDPLLECFTSTDDSSIQVDPSHAEVVKRAIAENRSAVNGGFLLKLPFTTIFEYLQILRMIAVSLRSLGPSAMFYLAAAVSDFYVPWESMVIIYSFLALFWLNLQLEMVGCSSIFVLFFFFVVS</sequence>
<evidence type="ECO:0000256" key="1">
    <source>
        <dbReference type="SAM" id="Phobius"/>
    </source>
</evidence>
<keyword evidence="1" id="KW-0472">Membrane</keyword>
<name>A0A9J5WE29_SOLCO</name>
<accession>A0A9J5WE29</accession>
<gene>
    <name evidence="2" type="ORF">H5410_063030</name>
</gene>
<evidence type="ECO:0000313" key="2">
    <source>
        <dbReference type="EMBL" id="KAG5573264.1"/>
    </source>
</evidence>
<dbReference type="InterPro" id="IPR035929">
    <property type="entry name" value="CoaB-like_sf"/>
</dbReference>
<feature type="transmembrane region" description="Helical" evidence="1">
    <location>
        <begin position="210"/>
        <end position="242"/>
    </location>
</feature>
<keyword evidence="1" id="KW-0812">Transmembrane</keyword>
<dbReference type="GO" id="GO:0015937">
    <property type="term" value="P:coenzyme A biosynthetic process"/>
    <property type="evidence" value="ECO:0007669"/>
    <property type="project" value="UniProtKB-ARBA"/>
</dbReference>
<dbReference type="EMBL" id="JACXVP010000012">
    <property type="protein sequence ID" value="KAG5573264.1"/>
    <property type="molecule type" value="Genomic_DNA"/>
</dbReference>
<dbReference type="OrthoDB" id="70224at2759"/>
<comment type="caution">
    <text evidence="2">The sequence shown here is derived from an EMBL/GenBank/DDBJ whole genome shotgun (WGS) entry which is preliminary data.</text>
</comment>
<dbReference type="Gene3D" id="3.40.50.10300">
    <property type="entry name" value="CoaB-like"/>
    <property type="match status" value="1"/>
</dbReference>
<dbReference type="GO" id="GO:0003824">
    <property type="term" value="F:catalytic activity"/>
    <property type="evidence" value="ECO:0007669"/>
    <property type="project" value="UniProtKB-ARBA"/>
</dbReference>
<organism evidence="2 3">
    <name type="scientific">Solanum commersonii</name>
    <name type="common">Commerson's wild potato</name>
    <name type="synonym">Commerson's nightshade</name>
    <dbReference type="NCBI Taxonomy" id="4109"/>
    <lineage>
        <taxon>Eukaryota</taxon>
        <taxon>Viridiplantae</taxon>
        <taxon>Streptophyta</taxon>
        <taxon>Embryophyta</taxon>
        <taxon>Tracheophyta</taxon>
        <taxon>Spermatophyta</taxon>
        <taxon>Magnoliopsida</taxon>
        <taxon>eudicotyledons</taxon>
        <taxon>Gunneridae</taxon>
        <taxon>Pentapetalae</taxon>
        <taxon>asterids</taxon>
        <taxon>lamiids</taxon>
        <taxon>Solanales</taxon>
        <taxon>Solanaceae</taxon>
        <taxon>Solanoideae</taxon>
        <taxon>Solaneae</taxon>
        <taxon>Solanum</taxon>
    </lineage>
</organism>